<dbReference type="EMBL" id="CAIJEO010000011">
    <property type="protein sequence ID" value="CAD0100044.1"/>
    <property type="molecule type" value="Genomic_DNA"/>
</dbReference>
<evidence type="ECO:0000313" key="2">
    <source>
        <dbReference type="Proteomes" id="UP000714618"/>
    </source>
</evidence>
<dbReference type="AlphaFoldDB" id="A0A9N8KAR1"/>
<proteinExistence type="predicted"/>
<keyword evidence="2" id="KW-1185">Reference proteome</keyword>
<sequence>MSSSDLENQINVDPFVIIDERTLEDGTIRVVQSDVGFVYGRHGEIVTEEDVDRLETVRCEIEQLGWLLALLDEEGMILFKRDQEVPLGDDDVAEL</sequence>
<reference evidence="1" key="1">
    <citation type="submission" date="2020-06" db="EMBL/GenBank/DDBJ databases">
        <authorList>
            <person name="Onetto C."/>
        </authorList>
    </citation>
    <scope>NUCLEOTIDE SEQUENCE</scope>
</reference>
<accession>A0A9N8KAR1</accession>
<name>A0A9N8KAR1_9PEZI</name>
<evidence type="ECO:0000313" key="1">
    <source>
        <dbReference type="EMBL" id="CAD0100044.1"/>
    </source>
</evidence>
<dbReference type="Proteomes" id="UP000714618">
    <property type="component" value="Unassembled WGS sequence"/>
</dbReference>
<organism evidence="1 2">
    <name type="scientific">Aureobasidium mustum</name>
    <dbReference type="NCBI Taxonomy" id="2773714"/>
    <lineage>
        <taxon>Eukaryota</taxon>
        <taxon>Fungi</taxon>
        <taxon>Dikarya</taxon>
        <taxon>Ascomycota</taxon>
        <taxon>Pezizomycotina</taxon>
        <taxon>Dothideomycetes</taxon>
        <taxon>Dothideomycetidae</taxon>
        <taxon>Dothideales</taxon>
        <taxon>Saccotheciaceae</taxon>
        <taxon>Aureobasidium</taxon>
    </lineage>
</organism>
<comment type="caution">
    <text evidence="1">The sequence shown here is derived from an EMBL/GenBank/DDBJ whole genome shotgun (WGS) entry which is preliminary data.</text>
</comment>
<gene>
    <name evidence="1" type="ORF">AWRI4233_LOCUS8869</name>
</gene>
<dbReference type="OrthoDB" id="10451561at2759"/>
<protein>
    <submittedName>
        <fullName evidence="1">Uncharacterized protein</fullName>
    </submittedName>
</protein>